<comment type="caution">
    <text evidence="4">The sequence shown here is derived from an EMBL/GenBank/DDBJ whole genome shotgun (WGS) entry which is preliminary data.</text>
</comment>
<dbReference type="InterPro" id="IPR019734">
    <property type="entry name" value="TPR_rpt"/>
</dbReference>
<dbReference type="RefSeq" id="WP_194109564.1">
    <property type="nucleotide sequence ID" value="NZ_JADFFL010000001.1"/>
</dbReference>
<dbReference type="InterPro" id="IPR051012">
    <property type="entry name" value="CellSynth/LPSAsmb/PSIAsmb"/>
</dbReference>
<organism evidence="4 5">
    <name type="scientific">Mucilaginibacter myungsuensis</name>
    <dbReference type="NCBI Taxonomy" id="649104"/>
    <lineage>
        <taxon>Bacteria</taxon>
        <taxon>Pseudomonadati</taxon>
        <taxon>Bacteroidota</taxon>
        <taxon>Sphingobacteriia</taxon>
        <taxon>Sphingobacteriales</taxon>
        <taxon>Sphingobacteriaceae</taxon>
        <taxon>Mucilaginibacter</taxon>
    </lineage>
</organism>
<dbReference type="AlphaFoldDB" id="A0A929KWT6"/>
<accession>A0A929KWT6</accession>
<evidence type="ECO:0000313" key="4">
    <source>
        <dbReference type="EMBL" id="MBE9660359.1"/>
    </source>
</evidence>
<evidence type="ECO:0000313" key="5">
    <source>
        <dbReference type="Proteomes" id="UP000622475"/>
    </source>
</evidence>
<evidence type="ECO:0000256" key="2">
    <source>
        <dbReference type="ARBA" id="ARBA00022803"/>
    </source>
</evidence>
<evidence type="ECO:0000256" key="3">
    <source>
        <dbReference type="SAM" id="SignalP"/>
    </source>
</evidence>
<dbReference type="PANTHER" id="PTHR45586:SF1">
    <property type="entry name" value="LIPOPOLYSACCHARIDE ASSEMBLY PROTEIN B"/>
    <property type="match status" value="1"/>
</dbReference>
<dbReference type="SUPFAM" id="SSF81901">
    <property type="entry name" value="HCP-like"/>
    <property type="match status" value="1"/>
</dbReference>
<keyword evidence="3" id="KW-0732">Signal</keyword>
<gene>
    <name evidence="4" type="ORF">IRJ16_00535</name>
</gene>
<evidence type="ECO:0000256" key="1">
    <source>
        <dbReference type="ARBA" id="ARBA00022737"/>
    </source>
</evidence>
<dbReference type="Proteomes" id="UP000622475">
    <property type="component" value="Unassembled WGS sequence"/>
</dbReference>
<keyword evidence="2" id="KW-0802">TPR repeat</keyword>
<keyword evidence="5" id="KW-1185">Reference proteome</keyword>
<dbReference type="InterPro" id="IPR011990">
    <property type="entry name" value="TPR-like_helical_dom_sf"/>
</dbReference>
<dbReference type="PANTHER" id="PTHR45586">
    <property type="entry name" value="TPR REPEAT-CONTAINING PROTEIN PA4667"/>
    <property type="match status" value="1"/>
</dbReference>
<reference evidence="4" key="1">
    <citation type="submission" date="2020-10" db="EMBL/GenBank/DDBJ databases">
        <title>Mucilaginibacter mali sp. nov., isolated from rhizosphere soil of apple orchard.</title>
        <authorList>
            <person name="Lee J.-S."/>
            <person name="Kim H.S."/>
            <person name="Kim J.-S."/>
        </authorList>
    </citation>
    <scope>NUCLEOTIDE SEQUENCE</scope>
    <source>
        <strain evidence="4">KCTC 22746</strain>
    </source>
</reference>
<protein>
    <recommendedName>
        <fullName evidence="6">Tetratricopeptide repeat protein</fullName>
    </recommendedName>
</protein>
<proteinExistence type="predicted"/>
<feature type="signal peptide" evidence="3">
    <location>
        <begin position="1"/>
        <end position="22"/>
    </location>
</feature>
<name>A0A929KWT6_9SPHI</name>
<feature type="chain" id="PRO_5037250097" description="Tetratricopeptide repeat protein" evidence="3">
    <location>
        <begin position="23"/>
        <end position="372"/>
    </location>
</feature>
<keyword evidence="1" id="KW-0677">Repeat</keyword>
<evidence type="ECO:0008006" key="6">
    <source>
        <dbReference type="Google" id="ProtNLM"/>
    </source>
</evidence>
<sequence>MINRKITFSVIVLMLTSSLAFCQSEALKNAVNNLASYKKNQDLKFLSVARKTVDSLIKTRKDSADLQKNIYKTIIYTAILYNDPINKLGNPPTFLRTTTEHYDNLARQRKIYKYQTEMNFAARCLANTYIRYGFLHMEKGKDYTNALASFKMAQKYAPSFKQLNAYIAYANGRLGNIQEAARYYTILLNTDTIRAEYVEAAANTYRSVGDTARALQVLQKGRKLLPNDRTLLLEEANIYNNKKDYKALEPLLPQLLDGNPNNADIAFIAANCYDRLDKFEQAESLYLRTIDLNEVFYEPVFNLGVLYLRSSAIKKDSTATKDLVRAGQWLEKANEISPYDAKCLNLLQIVYTKQGNRSQLDKVNNKLKQLTN</sequence>
<dbReference type="Gene3D" id="1.25.40.10">
    <property type="entry name" value="Tetratricopeptide repeat domain"/>
    <property type="match status" value="2"/>
</dbReference>
<dbReference type="SMART" id="SM00028">
    <property type="entry name" value="TPR"/>
    <property type="match status" value="3"/>
</dbReference>
<dbReference type="EMBL" id="JADFFL010000001">
    <property type="protein sequence ID" value="MBE9660359.1"/>
    <property type="molecule type" value="Genomic_DNA"/>
</dbReference>